<dbReference type="InterPro" id="IPR038128">
    <property type="entry name" value="Gamma_PGA_hydro_sf"/>
</dbReference>
<gene>
    <name evidence="1" type="ORF">DB30_02921</name>
</gene>
<reference evidence="1 2" key="1">
    <citation type="submission" date="2014-12" db="EMBL/GenBank/DDBJ databases">
        <title>Genome assembly of Enhygromyxa salina DSM 15201.</title>
        <authorList>
            <person name="Sharma G."/>
            <person name="Subramanian S."/>
        </authorList>
    </citation>
    <scope>NUCLEOTIDE SEQUENCE [LARGE SCALE GENOMIC DNA]</scope>
    <source>
        <strain evidence="1 2">DSM 15201</strain>
    </source>
</reference>
<accession>A0A0C2D330</accession>
<protein>
    <recommendedName>
        <fullName evidence="3">Phage-related replication protein</fullName>
    </recommendedName>
</protein>
<name>A0A0C2D330_9BACT</name>
<sequence>METDDIDPDASQPIALDRRDFFRLLGATAVPLVVQGCVTEDEDDWSDATELRAVNPSVKRSVSVSRSLLEQPILNRQEHISIDDALTQYLSLGDQCRVERSNGNVALYTVGEVRNESSSKRIRMGMAARSRLGTTNTFSAKLYTAVVAEGLSDAQAQAQSEFVERRVDDGVHTGLVVIAPHGGFIEPRTDNQAEFMRSLLAGKGVSSWVCKGYKLGGGAYDQWHITSTDLSRSSFPGLDAIADRGFDYAVSFHGLSQELVIVGGGGPQQLKAAVRDAIANVLAGTGIEVTIAQPGDQYAGDSPDNVVNWLTGWGTGGIQIEQSLRARQEHWQDIATAVAQVFDLLI</sequence>
<organism evidence="1 2">
    <name type="scientific">Enhygromyxa salina</name>
    <dbReference type="NCBI Taxonomy" id="215803"/>
    <lineage>
        <taxon>Bacteria</taxon>
        <taxon>Pseudomonadati</taxon>
        <taxon>Myxococcota</taxon>
        <taxon>Polyangia</taxon>
        <taxon>Nannocystales</taxon>
        <taxon>Nannocystaceae</taxon>
        <taxon>Enhygromyxa</taxon>
    </lineage>
</organism>
<evidence type="ECO:0008006" key="3">
    <source>
        <dbReference type="Google" id="ProtNLM"/>
    </source>
</evidence>
<dbReference type="AlphaFoldDB" id="A0A0C2D330"/>
<dbReference type="EMBL" id="JMCC02000021">
    <property type="protein sequence ID" value="KIG17646.1"/>
    <property type="molecule type" value="Genomic_DNA"/>
</dbReference>
<evidence type="ECO:0000313" key="2">
    <source>
        <dbReference type="Proteomes" id="UP000031599"/>
    </source>
</evidence>
<dbReference type="InterPro" id="IPR008585">
    <property type="entry name" value="Gamma_PGA_hydro"/>
</dbReference>
<proteinExistence type="predicted"/>
<dbReference type="Gene3D" id="3.40.630.100">
    <property type="entry name" value="Poly-gamma-glutamate hydrolase, zinc-binding motif"/>
    <property type="match status" value="1"/>
</dbReference>
<dbReference type="Pfam" id="PF05908">
    <property type="entry name" value="Gamma_PGA_hydro"/>
    <property type="match status" value="1"/>
</dbReference>
<comment type="caution">
    <text evidence="1">The sequence shown here is derived from an EMBL/GenBank/DDBJ whole genome shotgun (WGS) entry which is preliminary data.</text>
</comment>
<dbReference type="RefSeq" id="WP_052548077.1">
    <property type="nucleotide sequence ID" value="NZ_JMCC02000021.1"/>
</dbReference>
<evidence type="ECO:0000313" key="1">
    <source>
        <dbReference type="EMBL" id="KIG17646.1"/>
    </source>
</evidence>
<dbReference type="Proteomes" id="UP000031599">
    <property type="component" value="Unassembled WGS sequence"/>
</dbReference>